<dbReference type="InterPro" id="IPR046286">
    <property type="entry name" value="DUF6323"/>
</dbReference>
<dbReference type="Pfam" id="PF19848">
    <property type="entry name" value="DUF6323"/>
    <property type="match status" value="1"/>
</dbReference>
<sequence>MEKQLMSISDSLVNKQTFLEIQECNEETLEYGLKLSDEDIRVILKTRNNALRSNGRFEFGGVIVKKIISAFCESPYISQYNYLETIDELIDIFYFYKNETMDEISDDELIDLMKNYFDNECQGSLELLSDRYLYNVAHNIKFGVNDFAGEDEMKILEEYFSMEGDEE</sequence>
<proteinExistence type="predicted"/>
<dbReference type="EMBL" id="JAESWA010000022">
    <property type="protein sequence ID" value="MBL4931873.1"/>
    <property type="molecule type" value="Genomic_DNA"/>
</dbReference>
<dbReference type="Proteomes" id="UP000623681">
    <property type="component" value="Unassembled WGS sequence"/>
</dbReference>
<comment type="caution">
    <text evidence="1">The sequence shown here is derived from an EMBL/GenBank/DDBJ whole genome shotgun (WGS) entry which is preliminary data.</text>
</comment>
<reference evidence="1" key="1">
    <citation type="submission" date="2021-01" db="EMBL/GenBank/DDBJ databases">
        <title>Genome public.</title>
        <authorList>
            <person name="Liu C."/>
            <person name="Sun Q."/>
        </authorList>
    </citation>
    <scope>NUCLEOTIDE SEQUENCE</scope>
    <source>
        <strain evidence="1">YIM B02565</strain>
    </source>
</reference>
<dbReference type="RefSeq" id="WP_202767256.1">
    <property type="nucleotide sequence ID" value="NZ_JAESWA010000022.1"/>
</dbReference>
<organism evidence="1 2">
    <name type="scientific">Clostridium paridis</name>
    <dbReference type="NCBI Taxonomy" id="2803863"/>
    <lineage>
        <taxon>Bacteria</taxon>
        <taxon>Bacillati</taxon>
        <taxon>Bacillota</taxon>
        <taxon>Clostridia</taxon>
        <taxon>Eubacteriales</taxon>
        <taxon>Clostridiaceae</taxon>
        <taxon>Clostridium</taxon>
    </lineage>
</organism>
<dbReference type="AlphaFoldDB" id="A0A937K4T9"/>
<evidence type="ECO:0000313" key="2">
    <source>
        <dbReference type="Proteomes" id="UP000623681"/>
    </source>
</evidence>
<keyword evidence="2" id="KW-1185">Reference proteome</keyword>
<evidence type="ECO:0000313" key="1">
    <source>
        <dbReference type="EMBL" id="MBL4931873.1"/>
    </source>
</evidence>
<name>A0A937K4T9_9CLOT</name>
<gene>
    <name evidence="1" type="ORF">JK634_08655</name>
</gene>
<protein>
    <submittedName>
        <fullName evidence="1">Uncharacterized protein</fullName>
    </submittedName>
</protein>
<accession>A0A937K4T9</accession>